<dbReference type="AlphaFoldDB" id="A0A382T7U7"/>
<sequence length="73" mass="8060">MDLKMPSALTTEEWIAKAKAKHGDKYDYSEVEYVNGTTKVKIRCPEHGIFLQTPHTHARPSGGGKCPDCVKAS</sequence>
<evidence type="ECO:0000313" key="1">
    <source>
        <dbReference type="EMBL" id="SVD17845.1"/>
    </source>
</evidence>
<accession>A0A382T7U7</accession>
<dbReference type="EMBL" id="UINC01134353">
    <property type="protein sequence ID" value="SVD17845.1"/>
    <property type="molecule type" value="Genomic_DNA"/>
</dbReference>
<protein>
    <submittedName>
        <fullName evidence="1">Uncharacterized protein</fullName>
    </submittedName>
</protein>
<feature type="non-terminal residue" evidence="1">
    <location>
        <position position="73"/>
    </location>
</feature>
<name>A0A382T7U7_9ZZZZ</name>
<organism evidence="1">
    <name type="scientific">marine metagenome</name>
    <dbReference type="NCBI Taxonomy" id="408172"/>
    <lineage>
        <taxon>unclassified sequences</taxon>
        <taxon>metagenomes</taxon>
        <taxon>ecological metagenomes</taxon>
    </lineage>
</organism>
<reference evidence="1" key="1">
    <citation type="submission" date="2018-05" db="EMBL/GenBank/DDBJ databases">
        <authorList>
            <person name="Lanie J.A."/>
            <person name="Ng W.-L."/>
            <person name="Kazmierczak K.M."/>
            <person name="Andrzejewski T.M."/>
            <person name="Davidsen T.M."/>
            <person name="Wayne K.J."/>
            <person name="Tettelin H."/>
            <person name="Glass J.I."/>
            <person name="Rusch D."/>
            <person name="Podicherti R."/>
            <person name="Tsui H.-C.T."/>
            <person name="Winkler M.E."/>
        </authorList>
    </citation>
    <scope>NUCLEOTIDE SEQUENCE</scope>
</reference>
<proteinExistence type="predicted"/>
<gene>
    <name evidence="1" type="ORF">METZ01_LOCUS370699</name>
</gene>